<accession>A0AAN6ZTG8</accession>
<keyword evidence="2" id="KW-1133">Transmembrane helix</keyword>
<feature type="compositionally biased region" description="Polar residues" evidence="1">
    <location>
        <begin position="163"/>
        <end position="186"/>
    </location>
</feature>
<evidence type="ECO:0000256" key="1">
    <source>
        <dbReference type="SAM" id="MobiDB-lite"/>
    </source>
</evidence>
<dbReference type="AlphaFoldDB" id="A0AAN6ZTG8"/>
<sequence length="314" mass="33089">MTLFDALLLLSLLFGSVFSDSGRCYFPDGQLAKFAVGCWDAPVGQTGLCCQSGDQCLNNTLCATKFVADEPLYYRGSCLDSTWSNSACPRFCLELSESDRILPVYRCADDDSQTRWYCGGDGGSADDSCAGGSFDLSGNMDVYATAGTKPKPSPVISSDEESPTTLKGSTGDQDIASNTSRTDAIQPSSGAPAAAPFSTSLDGVESGSPTALPPDTPQDEEGKSSSAVPIGVGVAVGTSVLIAASVLVFFYQRRRRRQAPVRAETPPPFEFSFINNQAPGRPSPSYGAKLPETTHGKNLKYMSGLGGTARYELP</sequence>
<evidence type="ECO:0000313" key="5">
    <source>
        <dbReference type="Proteomes" id="UP001302745"/>
    </source>
</evidence>
<reference evidence="4" key="2">
    <citation type="submission" date="2023-05" db="EMBL/GenBank/DDBJ databases">
        <authorList>
            <consortium name="Lawrence Berkeley National Laboratory"/>
            <person name="Steindorff A."/>
            <person name="Hensen N."/>
            <person name="Bonometti L."/>
            <person name="Westerberg I."/>
            <person name="Brannstrom I.O."/>
            <person name="Guillou S."/>
            <person name="Cros-Aarteil S."/>
            <person name="Calhoun S."/>
            <person name="Haridas S."/>
            <person name="Kuo A."/>
            <person name="Mondo S."/>
            <person name="Pangilinan J."/>
            <person name="Riley R."/>
            <person name="Labutti K."/>
            <person name="Andreopoulos B."/>
            <person name="Lipzen A."/>
            <person name="Chen C."/>
            <person name="Yanf M."/>
            <person name="Daum C."/>
            <person name="Ng V."/>
            <person name="Clum A."/>
            <person name="Ohm R."/>
            <person name="Martin F."/>
            <person name="Silar P."/>
            <person name="Natvig D."/>
            <person name="Lalanne C."/>
            <person name="Gautier V."/>
            <person name="Ament-Velasquez S.L."/>
            <person name="Kruys A."/>
            <person name="Hutchinson M.I."/>
            <person name="Powell A.J."/>
            <person name="Barry K."/>
            <person name="Miller A.N."/>
            <person name="Grigoriev I.V."/>
            <person name="Debuchy R."/>
            <person name="Gladieux P."/>
            <person name="Thoren M.H."/>
            <person name="Johannesson H."/>
        </authorList>
    </citation>
    <scope>NUCLEOTIDE SEQUENCE</scope>
    <source>
        <strain evidence="4">CBS 538.74</strain>
    </source>
</reference>
<keyword evidence="3" id="KW-0732">Signal</keyword>
<proteinExistence type="predicted"/>
<feature type="compositionally biased region" description="Low complexity" evidence="1">
    <location>
        <begin position="187"/>
        <end position="200"/>
    </location>
</feature>
<keyword evidence="2" id="KW-0472">Membrane</keyword>
<feature type="transmembrane region" description="Helical" evidence="2">
    <location>
        <begin position="227"/>
        <end position="251"/>
    </location>
</feature>
<keyword evidence="5" id="KW-1185">Reference proteome</keyword>
<evidence type="ECO:0000313" key="4">
    <source>
        <dbReference type="EMBL" id="KAK4151295.1"/>
    </source>
</evidence>
<protein>
    <submittedName>
        <fullName evidence="4">Uncharacterized protein</fullName>
    </submittedName>
</protein>
<keyword evidence="2" id="KW-0812">Transmembrane</keyword>
<evidence type="ECO:0000256" key="2">
    <source>
        <dbReference type="SAM" id="Phobius"/>
    </source>
</evidence>
<feature type="signal peptide" evidence="3">
    <location>
        <begin position="1"/>
        <end position="19"/>
    </location>
</feature>
<organism evidence="4 5">
    <name type="scientific">Chaetomidium leptoderma</name>
    <dbReference type="NCBI Taxonomy" id="669021"/>
    <lineage>
        <taxon>Eukaryota</taxon>
        <taxon>Fungi</taxon>
        <taxon>Dikarya</taxon>
        <taxon>Ascomycota</taxon>
        <taxon>Pezizomycotina</taxon>
        <taxon>Sordariomycetes</taxon>
        <taxon>Sordariomycetidae</taxon>
        <taxon>Sordariales</taxon>
        <taxon>Chaetomiaceae</taxon>
        <taxon>Chaetomidium</taxon>
    </lineage>
</organism>
<feature type="region of interest" description="Disordered" evidence="1">
    <location>
        <begin position="145"/>
        <end position="226"/>
    </location>
</feature>
<dbReference type="EMBL" id="MU857023">
    <property type="protein sequence ID" value="KAK4151295.1"/>
    <property type="molecule type" value="Genomic_DNA"/>
</dbReference>
<dbReference type="Proteomes" id="UP001302745">
    <property type="component" value="Unassembled WGS sequence"/>
</dbReference>
<evidence type="ECO:0000256" key="3">
    <source>
        <dbReference type="SAM" id="SignalP"/>
    </source>
</evidence>
<comment type="caution">
    <text evidence="4">The sequence shown here is derived from an EMBL/GenBank/DDBJ whole genome shotgun (WGS) entry which is preliminary data.</text>
</comment>
<reference evidence="4" key="1">
    <citation type="journal article" date="2023" name="Mol. Phylogenet. Evol.">
        <title>Genome-scale phylogeny and comparative genomics of the fungal order Sordariales.</title>
        <authorList>
            <person name="Hensen N."/>
            <person name="Bonometti L."/>
            <person name="Westerberg I."/>
            <person name="Brannstrom I.O."/>
            <person name="Guillou S."/>
            <person name="Cros-Aarteil S."/>
            <person name="Calhoun S."/>
            <person name="Haridas S."/>
            <person name="Kuo A."/>
            <person name="Mondo S."/>
            <person name="Pangilinan J."/>
            <person name="Riley R."/>
            <person name="LaButti K."/>
            <person name="Andreopoulos B."/>
            <person name="Lipzen A."/>
            <person name="Chen C."/>
            <person name="Yan M."/>
            <person name="Daum C."/>
            <person name="Ng V."/>
            <person name="Clum A."/>
            <person name="Steindorff A."/>
            <person name="Ohm R.A."/>
            <person name="Martin F."/>
            <person name="Silar P."/>
            <person name="Natvig D.O."/>
            <person name="Lalanne C."/>
            <person name="Gautier V."/>
            <person name="Ament-Velasquez S.L."/>
            <person name="Kruys A."/>
            <person name="Hutchinson M.I."/>
            <person name="Powell A.J."/>
            <person name="Barry K."/>
            <person name="Miller A.N."/>
            <person name="Grigoriev I.V."/>
            <person name="Debuchy R."/>
            <person name="Gladieux P."/>
            <person name="Hiltunen Thoren M."/>
            <person name="Johannesson H."/>
        </authorList>
    </citation>
    <scope>NUCLEOTIDE SEQUENCE</scope>
    <source>
        <strain evidence="4">CBS 538.74</strain>
    </source>
</reference>
<name>A0AAN6ZTG8_9PEZI</name>
<feature type="chain" id="PRO_5043028217" evidence="3">
    <location>
        <begin position="20"/>
        <end position="314"/>
    </location>
</feature>
<gene>
    <name evidence="4" type="ORF">C8A00DRAFT_17302</name>
</gene>